<evidence type="ECO:0000313" key="3">
    <source>
        <dbReference type="Proteomes" id="UP000000428"/>
    </source>
</evidence>
<reference evidence="2 3" key="1">
    <citation type="journal article" date="2001" name="Proc. Natl. Acad. Sci. U.S.A.">
        <title>Genome sequence of an industrial microorganism Streptomyces avermitilis: deducing the ability of producing secondary metabolites.</title>
        <authorList>
            <person name="Omura S."/>
            <person name="Ikeda H."/>
            <person name="Ishikawa J."/>
            <person name="Hanamoto A."/>
            <person name="Takahashi C."/>
            <person name="Shinose M."/>
            <person name="Takahashi Y."/>
            <person name="Horikawa H."/>
            <person name="Nakazawa H."/>
            <person name="Osonoe T."/>
            <person name="Kikuchi H."/>
            <person name="Shiba T."/>
            <person name="Sakaki Y."/>
            <person name="Hattori M."/>
        </authorList>
    </citation>
    <scope>NUCLEOTIDE SEQUENCE [LARGE SCALE GENOMIC DNA]</scope>
    <source>
        <strain evidence="3">ATCC 31267 / DSM 46492 / JCM 5070 / NBRC 14893 / NCIMB 12804 / NRRL 8165 / MA-4680</strain>
    </source>
</reference>
<organism evidence="2 3">
    <name type="scientific">Streptomyces avermitilis (strain ATCC 31267 / DSM 46492 / JCM 5070 / NBRC 14893 / NCIMB 12804 / NRRL 8165 / MA-4680)</name>
    <dbReference type="NCBI Taxonomy" id="227882"/>
    <lineage>
        <taxon>Bacteria</taxon>
        <taxon>Bacillati</taxon>
        <taxon>Actinomycetota</taxon>
        <taxon>Actinomycetes</taxon>
        <taxon>Kitasatosporales</taxon>
        <taxon>Streptomycetaceae</taxon>
        <taxon>Streptomyces</taxon>
    </lineage>
</organism>
<reference evidence="2 3" key="2">
    <citation type="journal article" date="2003" name="Nat. Biotechnol.">
        <title>Complete genome sequence and comparative analysis of the industrial microorganism Streptomyces avermitilis.</title>
        <authorList>
            <person name="Ikeda H."/>
            <person name="Ishikawa J."/>
            <person name="Hanamoto A."/>
            <person name="Shinose M."/>
            <person name="Kikuchi H."/>
            <person name="Shiba T."/>
            <person name="Sakaki Y."/>
            <person name="Hattori M."/>
            <person name="Omura S."/>
        </authorList>
    </citation>
    <scope>NUCLEOTIDE SEQUENCE [LARGE SCALE GENOMIC DNA]</scope>
    <source>
        <strain evidence="3">ATCC 31267 / DSM 46492 / JCM 5070 / NBRC 14893 / NCIMB 12804 / NRRL 8165 / MA-4680</strain>
    </source>
</reference>
<name>Q82P28_STRAW</name>
<dbReference type="Proteomes" id="UP000000428">
    <property type="component" value="Chromosome"/>
</dbReference>
<protein>
    <submittedName>
        <fullName evidence="2">Secreted protein</fullName>
    </submittedName>
</protein>
<accession>Q82P28</accession>
<keyword evidence="3" id="KW-1185">Reference proteome</keyword>
<dbReference type="EMBL" id="BA000030">
    <property type="protein sequence ID" value="BAC68815.1"/>
    <property type="molecule type" value="Genomic_DNA"/>
</dbReference>
<reference evidence="2 3" key="3">
    <citation type="journal article" date="2014" name="J. Ind. Microbiol. Biotechnol.">
        <title>Genome mining of the Streptomyces avermitilis genome and development of genome-minimized hosts for heterologous expression of biosynthetic gene clusters.</title>
        <authorList>
            <person name="Ikeda H."/>
            <person name="Shin-ya K."/>
            <person name="Omura S."/>
        </authorList>
    </citation>
    <scope>NUCLEOTIDE SEQUENCE [LARGE SCALE GENOMIC DNA]</scope>
    <source>
        <strain evidence="3">ATCC 31267 / DSM 46492 / JCM 5070 / NBRC 14893 / NCIMB 12804 / NRRL 8165 / MA-4680</strain>
    </source>
</reference>
<evidence type="ECO:0000313" key="2">
    <source>
        <dbReference type="EMBL" id="BAC68815.1"/>
    </source>
</evidence>
<dbReference type="KEGG" id="sma:SAVERM_1105"/>
<evidence type="ECO:0000256" key="1">
    <source>
        <dbReference type="SAM" id="MobiDB-lite"/>
    </source>
</evidence>
<dbReference type="eggNOG" id="ENOG5030I4V">
    <property type="taxonomic scope" value="Bacteria"/>
</dbReference>
<dbReference type="AlphaFoldDB" id="Q82P28"/>
<proteinExistence type="predicted"/>
<gene>
    <name evidence="2" type="ORF">SAVERM_1105</name>
</gene>
<feature type="region of interest" description="Disordered" evidence="1">
    <location>
        <begin position="223"/>
        <end position="245"/>
    </location>
</feature>
<dbReference type="HOGENOM" id="CLU_1219156_0_0_11"/>
<sequence length="245" mass="26071">MPCTPGSAAIRPPKSLQQEIHVNHHRKPRTSSVFSQRAVRVGLFAAGAAGMATAVPAQAATGVPQHSAVAADQTFSRADFRHHSQTKDSFTVRQLGTVNAATVRNQANAVGVGCSVDDRCRSVALSFQIVTMSGDQTHLNAVNRGDAVNKHCDGCQTLAGAYQFVVSTPRPFSLDAQAQRQLADIHRRLDDLTRSTLPATEVKARADALAGEVNTVLHDAVAGAPKGDERPTVTVHRHLDGWPGH</sequence>